<comment type="caution">
    <text evidence="2">The sequence shown here is derived from an EMBL/GenBank/DDBJ whole genome shotgun (WGS) entry which is preliminary data.</text>
</comment>
<protein>
    <recommendedName>
        <fullName evidence="1">Methylene-tetrahydrofolate reductase C-terminal-like domain-containing protein</fullName>
    </recommendedName>
</protein>
<dbReference type="EMBL" id="LAZR01012834">
    <property type="protein sequence ID" value="KKM24869.1"/>
    <property type="molecule type" value="Genomic_DNA"/>
</dbReference>
<sequence length="227" mass="24763">MIKAVPKSIEEVYEMVAGKKNILVAGCGTCVTVCFAGGETEVNLLAAQLKMAAAADGNQIEVGKAVPKRQCEKEFVLELNDKVEKSDAVVSIACGVGVQVLADNFRRIDVYPGLNTTFMGPPKVQGHWYENCAGCGSCLLHWTEGICPIARCAKSLLNGPCGGCSDGKCEVSNEVDCAWYLIHQRMKEKDKLDTLKWISRPKNWTPARDGGQRTIIRKDLLLEEEGK</sequence>
<dbReference type="Pfam" id="PF12225">
    <property type="entry name" value="DUF5981"/>
    <property type="match status" value="1"/>
</dbReference>
<reference evidence="2" key="1">
    <citation type="journal article" date="2015" name="Nature">
        <title>Complex archaea that bridge the gap between prokaryotes and eukaryotes.</title>
        <authorList>
            <person name="Spang A."/>
            <person name="Saw J.H."/>
            <person name="Jorgensen S.L."/>
            <person name="Zaremba-Niedzwiedzka K."/>
            <person name="Martijn J."/>
            <person name="Lind A.E."/>
            <person name="van Eijk R."/>
            <person name="Schleper C."/>
            <person name="Guy L."/>
            <person name="Ettema T.J."/>
        </authorList>
    </citation>
    <scope>NUCLEOTIDE SEQUENCE</scope>
</reference>
<dbReference type="InterPro" id="IPR022026">
    <property type="entry name" value="DUF5981"/>
</dbReference>
<accession>A0A0F9IXQ5</accession>
<name>A0A0F9IXQ5_9ZZZZ</name>
<proteinExistence type="predicted"/>
<organism evidence="2">
    <name type="scientific">marine sediment metagenome</name>
    <dbReference type="NCBI Taxonomy" id="412755"/>
    <lineage>
        <taxon>unclassified sequences</taxon>
        <taxon>metagenomes</taxon>
        <taxon>ecological metagenomes</taxon>
    </lineage>
</organism>
<gene>
    <name evidence="2" type="ORF">LCGC14_1600770</name>
</gene>
<dbReference type="AlphaFoldDB" id="A0A0F9IXQ5"/>
<feature type="domain" description="Methylene-tetrahydrofolate reductase C-terminal-like" evidence="1">
    <location>
        <begin position="111"/>
        <end position="204"/>
    </location>
</feature>
<evidence type="ECO:0000259" key="1">
    <source>
        <dbReference type="Pfam" id="PF12225"/>
    </source>
</evidence>
<evidence type="ECO:0000313" key="2">
    <source>
        <dbReference type="EMBL" id="KKM24869.1"/>
    </source>
</evidence>